<dbReference type="Proteomes" id="UP000824633">
    <property type="component" value="Chromosome"/>
</dbReference>
<gene>
    <name evidence="1" type="ORF">psyc5s11_36360</name>
</gene>
<protein>
    <submittedName>
        <fullName evidence="1">Uncharacterized protein</fullName>
    </submittedName>
</protein>
<sequence length="128" mass="15063">MKKIQLPKSTSQCDELYVEMKNADAIIKYLYEDEVVSNLVSIKFKTVYSLTYTECEYINTLDFTFGLVEIDNSKIKSNLLKIWQLRNGPISEAFGGEVEKVKHYRLYFDDYGMYDILCKEIEIEEEIK</sequence>
<evidence type="ECO:0000313" key="1">
    <source>
        <dbReference type="EMBL" id="BCZ47569.1"/>
    </source>
</evidence>
<evidence type="ECO:0000313" key="2">
    <source>
        <dbReference type="Proteomes" id="UP000824633"/>
    </source>
</evidence>
<accession>A0ABM7T6D2</accession>
<proteinExistence type="predicted"/>
<dbReference type="RefSeq" id="WP_224033898.1">
    <property type="nucleotide sequence ID" value="NZ_AP024849.1"/>
</dbReference>
<organism evidence="1 2">
    <name type="scientific">Clostridium gelidum</name>
    <dbReference type="NCBI Taxonomy" id="704125"/>
    <lineage>
        <taxon>Bacteria</taxon>
        <taxon>Bacillati</taxon>
        <taxon>Bacillota</taxon>
        <taxon>Clostridia</taxon>
        <taxon>Eubacteriales</taxon>
        <taxon>Clostridiaceae</taxon>
        <taxon>Clostridium</taxon>
    </lineage>
</organism>
<name>A0ABM7T6D2_9CLOT</name>
<keyword evidence="2" id="KW-1185">Reference proteome</keyword>
<dbReference type="EMBL" id="AP024849">
    <property type="protein sequence ID" value="BCZ47569.1"/>
    <property type="molecule type" value="Genomic_DNA"/>
</dbReference>
<reference evidence="2" key="1">
    <citation type="submission" date="2021-07" db="EMBL/GenBank/DDBJ databases">
        <title>Complete genome sequencing of a Clostridium isolate.</title>
        <authorList>
            <person name="Ueki A."/>
            <person name="Tonouchi A."/>
        </authorList>
    </citation>
    <scope>NUCLEOTIDE SEQUENCE [LARGE SCALE GENOMIC DNA]</scope>
    <source>
        <strain evidence="2">C5S11</strain>
    </source>
</reference>